<proteinExistence type="predicted"/>
<reference evidence="1 2" key="1">
    <citation type="submission" date="2020-03" db="EMBL/GenBank/DDBJ databases">
        <title>Dissostichus mawsoni Genome sequencing and assembly.</title>
        <authorList>
            <person name="Park H."/>
        </authorList>
    </citation>
    <scope>NUCLEOTIDE SEQUENCE [LARGE SCALE GENOMIC DNA]</scope>
    <source>
        <strain evidence="1">DM0001</strain>
        <tissue evidence="1">Muscle</tissue>
    </source>
</reference>
<dbReference type="InterPro" id="IPR036052">
    <property type="entry name" value="TrpB-like_PALP_sf"/>
</dbReference>
<keyword evidence="2" id="KW-1185">Reference proteome</keyword>
<protein>
    <submittedName>
        <fullName evidence="1">Uncharacterized protein</fullName>
    </submittedName>
</protein>
<evidence type="ECO:0000313" key="2">
    <source>
        <dbReference type="Proteomes" id="UP000518266"/>
    </source>
</evidence>
<name>A0A7J5Y7Z0_DISMA</name>
<dbReference type="EMBL" id="JAAKFY010000015">
    <property type="protein sequence ID" value="KAF3844448.1"/>
    <property type="molecule type" value="Genomic_DNA"/>
</dbReference>
<evidence type="ECO:0000313" key="1">
    <source>
        <dbReference type="EMBL" id="KAF3844448.1"/>
    </source>
</evidence>
<organism evidence="1 2">
    <name type="scientific">Dissostichus mawsoni</name>
    <name type="common">Antarctic cod</name>
    <dbReference type="NCBI Taxonomy" id="36200"/>
    <lineage>
        <taxon>Eukaryota</taxon>
        <taxon>Metazoa</taxon>
        <taxon>Chordata</taxon>
        <taxon>Craniata</taxon>
        <taxon>Vertebrata</taxon>
        <taxon>Euteleostomi</taxon>
        <taxon>Actinopterygii</taxon>
        <taxon>Neopterygii</taxon>
        <taxon>Teleostei</taxon>
        <taxon>Neoteleostei</taxon>
        <taxon>Acanthomorphata</taxon>
        <taxon>Eupercaria</taxon>
        <taxon>Perciformes</taxon>
        <taxon>Notothenioidei</taxon>
        <taxon>Nototheniidae</taxon>
        <taxon>Dissostichus</taxon>
    </lineage>
</organism>
<sequence>MFPAVFECSPTDPPPPPLCLHSEAKCLGAKTVCRKAFEFSQNGEISIISALVTDQQALSAVETFLGRLPAPLGPLLVIVCGGSSVDMEQLSHLKHKLHT</sequence>
<dbReference type="OrthoDB" id="7773036at2759"/>
<dbReference type="Gene3D" id="3.40.50.1100">
    <property type="match status" value="1"/>
</dbReference>
<gene>
    <name evidence="1" type="ORF">F7725_007611</name>
</gene>
<dbReference type="AlphaFoldDB" id="A0A7J5Y7Z0"/>
<dbReference type="Proteomes" id="UP000518266">
    <property type="component" value="Unassembled WGS sequence"/>
</dbReference>
<comment type="caution">
    <text evidence="1">The sequence shown here is derived from an EMBL/GenBank/DDBJ whole genome shotgun (WGS) entry which is preliminary data.</text>
</comment>
<accession>A0A7J5Y7Z0</accession>